<evidence type="ECO:0000313" key="8">
    <source>
        <dbReference type="EMBL" id="MFD1055194.1"/>
    </source>
</evidence>
<keyword evidence="4 6" id="KW-0472">Membrane</keyword>
<evidence type="ECO:0000256" key="1">
    <source>
        <dbReference type="ARBA" id="ARBA00022475"/>
    </source>
</evidence>
<evidence type="ECO:0000256" key="3">
    <source>
        <dbReference type="ARBA" id="ARBA00022989"/>
    </source>
</evidence>
<gene>
    <name evidence="8" type="ORF">ACFQ2V_12830</name>
</gene>
<comment type="caution">
    <text evidence="8">The sequence shown here is derived from an EMBL/GenBank/DDBJ whole genome shotgun (WGS) entry which is preliminary data.</text>
</comment>
<dbReference type="InterPro" id="IPR050768">
    <property type="entry name" value="UPF0353/GerABKA_families"/>
</dbReference>
<keyword evidence="3 6" id="KW-1133">Transmembrane helix</keyword>
<dbReference type="SUPFAM" id="SSF53300">
    <property type="entry name" value="vWA-like"/>
    <property type="match status" value="1"/>
</dbReference>
<evidence type="ECO:0000256" key="2">
    <source>
        <dbReference type="ARBA" id="ARBA00022692"/>
    </source>
</evidence>
<feature type="transmembrane region" description="Helical" evidence="6">
    <location>
        <begin position="56"/>
        <end position="73"/>
    </location>
</feature>
<dbReference type="InterPro" id="IPR024163">
    <property type="entry name" value="Aerotolerance_reg_N"/>
</dbReference>
<dbReference type="InterPro" id="IPR036465">
    <property type="entry name" value="vWFA_dom_sf"/>
</dbReference>
<feature type="region of interest" description="Disordered" evidence="5">
    <location>
        <begin position="183"/>
        <end position="228"/>
    </location>
</feature>
<keyword evidence="9" id="KW-1185">Reference proteome</keyword>
<dbReference type="RefSeq" id="WP_386053109.1">
    <property type="nucleotide sequence ID" value="NZ_JBHTKH010000007.1"/>
</dbReference>
<keyword evidence="1" id="KW-1003">Cell membrane</keyword>
<dbReference type="Pfam" id="PF13519">
    <property type="entry name" value="VWA_2"/>
    <property type="match status" value="1"/>
</dbReference>
<feature type="transmembrane region" description="Helical" evidence="6">
    <location>
        <begin position="360"/>
        <end position="380"/>
    </location>
</feature>
<dbReference type="PANTHER" id="PTHR22550">
    <property type="entry name" value="SPORE GERMINATION PROTEIN"/>
    <property type="match status" value="1"/>
</dbReference>
<sequence length="386" mass="39159">MSFELPVLLVSLLLAPLLAGVYVWQLRRRRRQAVRFSNVALLRSVGAGSHSWRRHVPIALVLAALALLGLASARPTVTAQVPTSSSTIILALDVSGSMCATDVDPNRLAAAQAAVRSFIQNQDDDTKIGFVVFSGFAQLAVAPTVNRDELLEALDAVTTGRGTTIGAAILRSIDAIAELDPNVAPSDAVDEPTTDGQGAVDPTPTPAPSAGAGGAGGTGGTSGTGEKPDVAPEIIVLLTDGANTRGVTPAQAAEQAAARGVRVYPIGFGTTNPTQMACTRDQYGGFAQPRIRDFGGGGGGGGGGGPGGGRNFLVVDEAALKGVAQKTGGEYFAATDADALTKVLAELPKHVTVTEQQVDLSAAFAVVAAAALLAGLALSIGRPRRA</sequence>
<evidence type="ECO:0000256" key="6">
    <source>
        <dbReference type="SAM" id="Phobius"/>
    </source>
</evidence>
<keyword evidence="2 6" id="KW-0812">Transmembrane</keyword>
<dbReference type="Gene3D" id="3.40.50.410">
    <property type="entry name" value="von Willebrand factor, type A domain"/>
    <property type="match status" value="1"/>
</dbReference>
<evidence type="ECO:0000256" key="5">
    <source>
        <dbReference type="SAM" id="MobiDB-lite"/>
    </source>
</evidence>
<feature type="transmembrane region" description="Helical" evidence="6">
    <location>
        <begin position="6"/>
        <end position="24"/>
    </location>
</feature>
<accession>A0ABW3N0D1</accession>
<feature type="compositionally biased region" description="Gly residues" evidence="5">
    <location>
        <begin position="211"/>
        <end position="223"/>
    </location>
</feature>
<reference evidence="9" key="1">
    <citation type="journal article" date="2019" name="Int. J. Syst. Evol. Microbiol.">
        <title>The Global Catalogue of Microorganisms (GCM) 10K type strain sequencing project: providing services to taxonomists for standard genome sequencing and annotation.</title>
        <authorList>
            <consortium name="The Broad Institute Genomics Platform"/>
            <consortium name="The Broad Institute Genome Sequencing Center for Infectious Disease"/>
            <person name="Wu L."/>
            <person name="Ma J."/>
        </authorList>
    </citation>
    <scope>NUCLEOTIDE SEQUENCE [LARGE SCALE GENOMIC DNA]</scope>
    <source>
        <strain evidence="9">CCUG 57508</strain>
    </source>
</reference>
<evidence type="ECO:0000259" key="7">
    <source>
        <dbReference type="PROSITE" id="PS50234"/>
    </source>
</evidence>
<dbReference type="Proteomes" id="UP001597046">
    <property type="component" value="Unassembled WGS sequence"/>
</dbReference>
<dbReference type="InterPro" id="IPR002035">
    <property type="entry name" value="VWF_A"/>
</dbReference>
<dbReference type="PANTHER" id="PTHR22550:SF5">
    <property type="entry name" value="LEUCINE ZIPPER PROTEIN 4"/>
    <property type="match status" value="1"/>
</dbReference>
<protein>
    <submittedName>
        <fullName evidence="8">VWA domain-containing protein</fullName>
    </submittedName>
</protein>
<organism evidence="8 9">
    <name type="scientific">Terrabacter terrigena</name>
    <dbReference type="NCBI Taxonomy" id="574718"/>
    <lineage>
        <taxon>Bacteria</taxon>
        <taxon>Bacillati</taxon>
        <taxon>Actinomycetota</taxon>
        <taxon>Actinomycetes</taxon>
        <taxon>Micrococcales</taxon>
        <taxon>Intrasporangiaceae</taxon>
        <taxon>Terrabacter</taxon>
    </lineage>
</organism>
<feature type="domain" description="VWFA" evidence="7">
    <location>
        <begin position="87"/>
        <end position="347"/>
    </location>
</feature>
<dbReference type="Pfam" id="PF07584">
    <property type="entry name" value="BatA"/>
    <property type="match status" value="1"/>
</dbReference>
<evidence type="ECO:0000313" key="9">
    <source>
        <dbReference type="Proteomes" id="UP001597046"/>
    </source>
</evidence>
<dbReference type="PROSITE" id="PS50234">
    <property type="entry name" value="VWFA"/>
    <property type="match status" value="1"/>
</dbReference>
<evidence type="ECO:0000256" key="4">
    <source>
        <dbReference type="ARBA" id="ARBA00023136"/>
    </source>
</evidence>
<dbReference type="SMART" id="SM00327">
    <property type="entry name" value="VWA"/>
    <property type="match status" value="1"/>
</dbReference>
<name>A0ABW3N0D1_9MICO</name>
<proteinExistence type="predicted"/>
<dbReference type="EMBL" id="JBHTKH010000007">
    <property type="protein sequence ID" value="MFD1055194.1"/>
    <property type="molecule type" value="Genomic_DNA"/>
</dbReference>